<evidence type="ECO:0000256" key="1">
    <source>
        <dbReference type="ARBA" id="ARBA00007358"/>
    </source>
</evidence>
<evidence type="ECO:0000256" key="4">
    <source>
        <dbReference type="PIRSR" id="PIRSR000112-1"/>
    </source>
</evidence>
<keyword evidence="2 4" id="KW-0479">Metal-binding</keyword>
<dbReference type="InterPro" id="IPR001670">
    <property type="entry name" value="ADH_Fe/GldA"/>
</dbReference>
<evidence type="ECO:0000256" key="5">
    <source>
        <dbReference type="PIRSR" id="PIRSR000112-3"/>
    </source>
</evidence>
<dbReference type="PANTHER" id="PTHR43616:SF3">
    <property type="entry name" value="HYDROXYCARBOXYLATE DEHYDROGENASE A"/>
    <property type="match status" value="1"/>
</dbReference>
<dbReference type="Pfam" id="PF00465">
    <property type="entry name" value="Fe-ADH"/>
    <property type="match status" value="1"/>
</dbReference>
<dbReference type="EMBL" id="RBWE01000001">
    <property type="protein sequence ID" value="RKO67983.1"/>
    <property type="molecule type" value="Genomic_DNA"/>
</dbReference>
<evidence type="ECO:0000256" key="2">
    <source>
        <dbReference type="ARBA" id="ARBA00022723"/>
    </source>
</evidence>
<organism evidence="7 8">
    <name type="scientific">Desulfofundulus salinus</name>
    <dbReference type="NCBI Taxonomy" id="2419843"/>
    <lineage>
        <taxon>Bacteria</taxon>
        <taxon>Bacillati</taxon>
        <taxon>Bacillota</taxon>
        <taxon>Clostridia</taxon>
        <taxon>Eubacteriales</taxon>
        <taxon>Peptococcaceae</taxon>
        <taxon>Desulfofundulus</taxon>
    </lineage>
</organism>
<comment type="cofactor">
    <cofactor evidence="4">
        <name>Zn(2+)</name>
        <dbReference type="ChEBI" id="CHEBI:29105"/>
    </cofactor>
    <text evidence="4">Binds 1 zinc ion per subunit.</text>
</comment>
<dbReference type="CDD" id="cd08550">
    <property type="entry name" value="GlyDH-like"/>
    <property type="match status" value="1"/>
</dbReference>
<dbReference type="Proteomes" id="UP000271256">
    <property type="component" value="Unassembled WGS sequence"/>
</dbReference>
<reference evidence="7 8" key="1">
    <citation type="submission" date="2018-10" db="EMBL/GenBank/DDBJ databases">
        <authorList>
            <person name="Grouzdev D.S."/>
            <person name="Krutkina M.S."/>
            <person name="Tourova T.P."/>
            <person name="Nazina T.N."/>
        </authorList>
    </citation>
    <scope>NUCLEOTIDE SEQUENCE [LARGE SCALE GENOMIC DNA]</scope>
    <source>
        <strain evidence="7 8">435</strain>
    </source>
</reference>
<evidence type="ECO:0000313" key="7">
    <source>
        <dbReference type="EMBL" id="RKO67983.1"/>
    </source>
</evidence>
<dbReference type="PROSITE" id="PS00913">
    <property type="entry name" value="ADH_IRON_1"/>
    <property type="match status" value="1"/>
</dbReference>
<comment type="caution">
    <text evidence="7">The sequence shown here is derived from an EMBL/GenBank/DDBJ whole genome shotgun (WGS) entry which is preliminary data.</text>
</comment>
<feature type="binding site" evidence="5">
    <location>
        <position position="150"/>
    </location>
    <ligand>
        <name>NAD(+)</name>
        <dbReference type="ChEBI" id="CHEBI:57540"/>
    </ligand>
</feature>
<dbReference type="Gene3D" id="1.20.1090.10">
    <property type="entry name" value="Dehydroquinate synthase-like - alpha domain"/>
    <property type="match status" value="1"/>
</dbReference>
<evidence type="ECO:0000313" key="8">
    <source>
        <dbReference type="Proteomes" id="UP000271256"/>
    </source>
</evidence>
<sequence>MPNLHTAKEGFCREITKYVFWVIVNMQRCIAPIKYVREELALESLGELLPRAVRRVLIAGGKTALQVTGERLTAGLKEAGREIAGCVWYGGECSPVNIEKLAAAVRDAGAEMLIGVGGGKALDTAKGAAYLADVPVVTVPTIAATCAAFTGISIIYNEQGVFQEISRRVRLPDLVVVDLTTIARAPAGFLIAGIGDTLAKWYELKATARNRSDSAVIRSALQLAAVAREVLVLHGEAALEAVRLREVNKHLAEVVDAIIMVSGLVSGLGGDECRTAAAHAVYSGLTCLPETHSRYHGESVAFGILVQLMLENNASEARELINYYRKLGLPTTFVELGLAAVTPEKLAVVAAGALAAEDIQNMPFSVDEEMLVQALMAADELGRRL</sequence>
<keyword evidence="5" id="KW-0520">NAD</keyword>
<keyword evidence="4" id="KW-0862">Zinc</keyword>
<feature type="binding site" evidence="4">
    <location>
        <position position="196"/>
    </location>
    <ligand>
        <name>glycerol</name>
        <dbReference type="ChEBI" id="CHEBI:17754"/>
    </ligand>
</feature>
<dbReference type="AlphaFoldDB" id="A0A494WYB8"/>
<dbReference type="GO" id="GO:0046872">
    <property type="term" value="F:metal ion binding"/>
    <property type="evidence" value="ECO:0007669"/>
    <property type="project" value="UniProtKB-KW"/>
</dbReference>
<feature type="binding site" evidence="4">
    <location>
        <position position="296"/>
    </location>
    <ligand>
        <name>glycerol</name>
        <dbReference type="ChEBI" id="CHEBI:17754"/>
    </ligand>
</feature>
<dbReference type="SUPFAM" id="SSF56796">
    <property type="entry name" value="Dehydroquinate synthase-like"/>
    <property type="match status" value="1"/>
</dbReference>
<feature type="binding site" evidence="5">
    <location>
        <begin position="119"/>
        <end position="123"/>
    </location>
    <ligand>
        <name>NAD(+)</name>
        <dbReference type="ChEBI" id="CHEBI:57540"/>
    </ligand>
</feature>
<comment type="similarity">
    <text evidence="1">Belongs to the iron-containing alcohol dehydrogenase family.</text>
</comment>
<dbReference type="PANTHER" id="PTHR43616">
    <property type="entry name" value="GLYCEROL DEHYDROGENASE"/>
    <property type="match status" value="1"/>
</dbReference>
<feature type="domain" description="Alcohol dehydrogenase iron-type/glycerol dehydrogenase GldA" evidence="6">
    <location>
        <begin position="32"/>
        <end position="178"/>
    </location>
</feature>
<gene>
    <name evidence="7" type="ORF">D7024_14245</name>
</gene>
<proteinExistence type="inferred from homology"/>
<dbReference type="GO" id="GO:0016614">
    <property type="term" value="F:oxidoreductase activity, acting on CH-OH group of donors"/>
    <property type="evidence" value="ECO:0007669"/>
    <property type="project" value="InterPro"/>
</dbReference>
<accession>A0A494WYB8</accession>
<dbReference type="InterPro" id="IPR016205">
    <property type="entry name" value="Glycerol_DH"/>
</dbReference>
<feature type="binding site" evidence="4">
    <location>
        <position position="279"/>
    </location>
    <ligand>
        <name>glycerol</name>
        <dbReference type="ChEBI" id="CHEBI:17754"/>
    </ligand>
</feature>
<dbReference type="PIRSF" id="PIRSF000112">
    <property type="entry name" value="Glycerol_dehydrogenase"/>
    <property type="match status" value="1"/>
</dbReference>
<dbReference type="InterPro" id="IPR018211">
    <property type="entry name" value="ADH_Fe_CS"/>
</dbReference>
<protein>
    <submittedName>
        <fullName evidence="7">Iron-containing alcohol dehydrogenase family protein</fullName>
    </submittedName>
</protein>
<feature type="binding site" evidence="5">
    <location>
        <position position="156"/>
    </location>
    <ligand>
        <name>NAD(+)</name>
        <dbReference type="ChEBI" id="CHEBI:57540"/>
    </ligand>
</feature>
<evidence type="ECO:0000256" key="3">
    <source>
        <dbReference type="ARBA" id="ARBA00023002"/>
    </source>
</evidence>
<keyword evidence="3" id="KW-0560">Oxidoreductase</keyword>
<name>A0A494WYB8_9FIRM</name>
<keyword evidence="8" id="KW-1185">Reference proteome</keyword>
<evidence type="ECO:0000259" key="6">
    <source>
        <dbReference type="Pfam" id="PF00465"/>
    </source>
</evidence>
<dbReference type="Gene3D" id="3.40.50.1970">
    <property type="match status" value="1"/>
</dbReference>